<gene>
    <name evidence="12" type="ORF">BW425_13570</name>
</gene>
<evidence type="ECO:0000256" key="2">
    <source>
        <dbReference type="ARBA" id="ARBA00004370"/>
    </source>
</evidence>
<protein>
    <recommendedName>
        <fullName evidence="3">histidine kinase</fullName>
        <ecNumber evidence="3">2.7.13.3</ecNumber>
    </recommendedName>
</protein>
<keyword evidence="8" id="KW-0067">ATP-binding</keyword>
<evidence type="ECO:0000313" key="12">
    <source>
        <dbReference type="EMBL" id="OUM48423.1"/>
    </source>
</evidence>
<dbReference type="RefSeq" id="WP_016113716.1">
    <property type="nucleotide sequence ID" value="NZ_CP189809.1"/>
</dbReference>
<dbReference type="PROSITE" id="PS50109">
    <property type="entry name" value="HIS_KIN"/>
    <property type="match status" value="1"/>
</dbReference>
<evidence type="ECO:0000256" key="9">
    <source>
        <dbReference type="ARBA" id="ARBA00023012"/>
    </source>
</evidence>
<evidence type="ECO:0000256" key="5">
    <source>
        <dbReference type="ARBA" id="ARBA00022679"/>
    </source>
</evidence>
<dbReference type="PRINTS" id="PR00344">
    <property type="entry name" value="BCTRLSENSOR"/>
</dbReference>
<accession>A0A1Y3MMM9</accession>
<dbReference type="SUPFAM" id="SSF55874">
    <property type="entry name" value="ATPase domain of HSP90 chaperone/DNA topoisomerase II/histidine kinase"/>
    <property type="match status" value="1"/>
</dbReference>
<keyword evidence="5" id="KW-0808">Transferase</keyword>
<keyword evidence="4" id="KW-0597">Phosphoprotein</keyword>
<dbReference type="EMBL" id="MWPX01000013">
    <property type="protein sequence ID" value="OUM48423.1"/>
    <property type="molecule type" value="Genomic_DNA"/>
</dbReference>
<evidence type="ECO:0000256" key="8">
    <source>
        <dbReference type="ARBA" id="ARBA00022840"/>
    </source>
</evidence>
<comment type="subcellular location">
    <subcellularLocation>
        <location evidence="2">Membrane</location>
    </subcellularLocation>
</comment>
<evidence type="ECO:0000256" key="4">
    <source>
        <dbReference type="ARBA" id="ARBA00022553"/>
    </source>
</evidence>
<sequence length="594" mass="68697">MNLSRRLIIQFIIQHIFVLFTLLIAVIVAFVYLGHLFSTTLYEPNVPEFDNFTVSQHVSSENGRITLSSEVKEMIEEKNDWLQIVDKNGKVLYDFNTPEDVPGSYTKTTLVAYLQHHIQSPYKFTYWDIEVKEKEAIVIYGGKLKSNTLLQELKEKHSSPLSAEFSLTEKEKKQFTAEGATLQIFNAQGEEIFAYPKTKRNSFSAIQAVLSEKEPWNHKENISSLYNPEDQTLFTITVKNDHYYPSDMNEDLLTKKIFIGFGVIILIAFVYLVILSIWYGRKFGKPLLHTMRWLKNIASGKYEEPVSKKGRTVRFRRSGKEKWSFRLFKDVTNALEHLSITLKKNESIRQVIQQTREEWITGLTHDLKTPLSSIYGYSLLLESKQYNWDDNDIQQFGRIIREKSQYMTTLIDDLSLTYQLKNNAIPSQHVKVEINQFVQKVLLQFINNPTLQNQNIEFVPSSNAIHYSIEEKWFQRIIENLLTNAVKHNNETTNVIVKIGQNKQSFTLSISDNGKGMDEQTKELLFERYYRGTNTEENNAGTGLGLAITKQLVLAHNGTISIESEIGKGTTINMVFPFSPNDKRGSYHKYMIQK</sequence>
<evidence type="ECO:0000256" key="7">
    <source>
        <dbReference type="ARBA" id="ARBA00022777"/>
    </source>
</evidence>
<evidence type="ECO:0000256" key="6">
    <source>
        <dbReference type="ARBA" id="ARBA00022741"/>
    </source>
</evidence>
<dbReference type="InterPro" id="IPR036890">
    <property type="entry name" value="HATPase_C_sf"/>
</dbReference>
<dbReference type="GO" id="GO:0030295">
    <property type="term" value="F:protein kinase activator activity"/>
    <property type="evidence" value="ECO:0007669"/>
    <property type="project" value="TreeGrafter"/>
</dbReference>
<feature type="transmembrane region" description="Helical" evidence="10">
    <location>
        <begin position="12"/>
        <end position="33"/>
    </location>
</feature>
<evidence type="ECO:0000256" key="3">
    <source>
        <dbReference type="ARBA" id="ARBA00012438"/>
    </source>
</evidence>
<dbReference type="InterPro" id="IPR003661">
    <property type="entry name" value="HisK_dim/P_dom"/>
</dbReference>
<comment type="caution">
    <text evidence="12">The sequence shown here is derived from an EMBL/GenBank/DDBJ whole genome shotgun (WGS) entry which is preliminary data.</text>
</comment>
<keyword evidence="10" id="KW-0812">Transmembrane</keyword>
<evidence type="ECO:0000256" key="1">
    <source>
        <dbReference type="ARBA" id="ARBA00000085"/>
    </source>
</evidence>
<dbReference type="SMART" id="SM00387">
    <property type="entry name" value="HATPase_c"/>
    <property type="match status" value="1"/>
</dbReference>
<feature type="domain" description="Histidine kinase" evidence="11">
    <location>
        <begin position="362"/>
        <end position="580"/>
    </location>
</feature>
<evidence type="ECO:0000259" key="11">
    <source>
        <dbReference type="PROSITE" id="PS50109"/>
    </source>
</evidence>
<dbReference type="Pfam" id="PF02518">
    <property type="entry name" value="HATPase_c"/>
    <property type="match status" value="1"/>
</dbReference>
<dbReference type="InterPro" id="IPR050351">
    <property type="entry name" value="BphY/WalK/GraS-like"/>
</dbReference>
<dbReference type="InterPro" id="IPR036097">
    <property type="entry name" value="HisK_dim/P_sf"/>
</dbReference>
<dbReference type="AlphaFoldDB" id="A0A1Y3MMM9"/>
<dbReference type="Pfam" id="PF00512">
    <property type="entry name" value="HisKA"/>
    <property type="match status" value="1"/>
</dbReference>
<dbReference type="Proteomes" id="UP000195321">
    <property type="component" value="Unassembled WGS sequence"/>
</dbReference>
<dbReference type="SMART" id="SM00388">
    <property type="entry name" value="HisKA"/>
    <property type="match status" value="1"/>
</dbReference>
<dbReference type="InterPro" id="IPR004358">
    <property type="entry name" value="Sig_transdc_His_kin-like_C"/>
</dbReference>
<keyword evidence="7 12" id="KW-0418">Kinase</keyword>
<feature type="transmembrane region" description="Helical" evidence="10">
    <location>
        <begin position="257"/>
        <end position="279"/>
    </location>
</feature>
<evidence type="ECO:0000256" key="10">
    <source>
        <dbReference type="SAM" id="Phobius"/>
    </source>
</evidence>
<dbReference type="GO" id="GO:0005524">
    <property type="term" value="F:ATP binding"/>
    <property type="evidence" value="ECO:0007669"/>
    <property type="project" value="UniProtKB-KW"/>
</dbReference>
<reference evidence="12 13" key="1">
    <citation type="submission" date="2017-02" db="EMBL/GenBank/DDBJ databases">
        <title>Bacillus pseudomycoides isolate FSL K6-0042.</title>
        <authorList>
            <person name="Kovac J."/>
        </authorList>
    </citation>
    <scope>NUCLEOTIDE SEQUENCE [LARGE SCALE GENOMIC DNA]</scope>
    <source>
        <strain evidence="12 13">FSL K6-0042</strain>
    </source>
</reference>
<dbReference type="GO" id="GO:0000155">
    <property type="term" value="F:phosphorelay sensor kinase activity"/>
    <property type="evidence" value="ECO:0007669"/>
    <property type="project" value="InterPro"/>
</dbReference>
<dbReference type="InterPro" id="IPR005467">
    <property type="entry name" value="His_kinase_dom"/>
</dbReference>
<dbReference type="GO" id="GO:0007234">
    <property type="term" value="P:osmosensory signaling via phosphorelay pathway"/>
    <property type="evidence" value="ECO:0007669"/>
    <property type="project" value="TreeGrafter"/>
</dbReference>
<dbReference type="GO" id="GO:0000156">
    <property type="term" value="F:phosphorelay response regulator activity"/>
    <property type="evidence" value="ECO:0007669"/>
    <property type="project" value="TreeGrafter"/>
</dbReference>
<keyword evidence="6" id="KW-0547">Nucleotide-binding</keyword>
<keyword evidence="10" id="KW-1133">Transmembrane helix</keyword>
<dbReference type="PANTHER" id="PTHR42878:SF7">
    <property type="entry name" value="SENSOR HISTIDINE KINASE GLRK"/>
    <property type="match status" value="1"/>
</dbReference>
<dbReference type="CDD" id="cd00075">
    <property type="entry name" value="HATPase"/>
    <property type="match status" value="1"/>
</dbReference>
<evidence type="ECO:0000313" key="13">
    <source>
        <dbReference type="Proteomes" id="UP000195321"/>
    </source>
</evidence>
<dbReference type="InterPro" id="IPR003594">
    <property type="entry name" value="HATPase_dom"/>
</dbReference>
<dbReference type="PANTHER" id="PTHR42878">
    <property type="entry name" value="TWO-COMPONENT HISTIDINE KINASE"/>
    <property type="match status" value="1"/>
</dbReference>
<organism evidence="12 13">
    <name type="scientific">Bacillus pseudomycoides</name>
    <dbReference type="NCBI Taxonomy" id="64104"/>
    <lineage>
        <taxon>Bacteria</taxon>
        <taxon>Bacillati</taxon>
        <taxon>Bacillota</taxon>
        <taxon>Bacilli</taxon>
        <taxon>Bacillales</taxon>
        <taxon>Bacillaceae</taxon>
        <taxon>Bacillus</taxon>
        <taxon>Bacillus cereus group</taxon>
    </lineage>
</organism>
<dbReference type="Gene3D" id="3.30.565.10">
    <property type="entry name" value="Histidine kinase-like ATPase, C-terminal domain"/>
    <property type="match status" value="1"/>
</dbReference>
<dbReference type="Gene3D" id="1.10.287.130">
    <property type="match status" value="1"/>
</dbReference>
<keyword evidence="9" id="KW-0902">Two-component regulatory system</keyword>
<dbReference type="FunFam" id="1.10.287.130:FF:000082">
    <property type="entry name" value="Sensor histidine kinase YvrG"/>
    <property type="match status" value="1"/>
</dbReference>
<dbReference type="EC" id="2.7.13.3" evidence="3"/>
<comment type="catalytic activity">
    <reaction evidence="1">
        <text>ATP + protein L-histidine = ADP + protein N-phospho-L-histidine.</text>
        <dbReference type="EC" id="2.7.13.3"/>
    </reaction>
</comment>
<dbReference type="SUPFAM" id="SSF47384">
    <property type="entry name" value="Homodimeric domain of signal transducing histidine kinase"/>
    <property type="match status" value="1"/>
</dbReference>
<proteinExistence type="predicted"/>
<keyword evidence="10" id="KW-0472">Membrane</keyword>
<name>A0A1Y3MMM9_9BACI</name>
<dbReference type="CDD" id="cd00082">
    <property type="entry name" value="HisKA"/>
    <property type="match status" value="1"/>
</dbReference>